<dbReference type="GO" id="GO:0005576">
    <property type="term" value="C:extracellular region"/>
    <property type="evidence" value="ECO:0007669"/>
    <property type="project" value="UniProtKB-SubCell"/>
</dbReference>
<dbReference type="Pfam" id="PF13202">
    <property type="entry name" value="EF-hand_5"/>
    <property type="match status" value="1"/>
</dbReference>
<dbReference type="InterPro" id="IPR011992">
    <property type="entry name" value="EF-hand-dom_pair"/>
</dbReference>
<feature type="compositionally biased region" description="Gly residues" evidence="1">
    <location>
        <begin position="227"/>
        <end position="239"/>
    </location>
</feature>
<evidence type="ECO:0000313" key="5">
    <source>
        <dbReference type="Proteomes" id="UP000502611"/>
    </source>
</evidence>
<dbReference type="InterPro" id="IPR018247">
    <property type="entry name" value="EF_Hand_1_Ca_BS"/>
</dbReference>
<feature type="domain" description="EF-hand" evidence="3">
    <location>
        <begin position="100"/>
        <end position="135"/>
    </location>
</feature>
<gene>
    <name evidence="4" type="ORF">HH800_03075</name>
</gene>
<sequence length="245" mass="24856">MRKMMIGAALLLCSAPLLAQGGMGGGMGGGGMGGGMGGGPPGGGGGPPGGGEGRSQKPREMKPIKRSQIDRIVTAMFAEADSNRDGIVTIDELRLVVQARREAIIRTRFDAIDSNHDGTLSLAEFQAWQSSMGSVALSETGAMGDQGGPVAEAIMPKLGDDPEDAILGRLIEPLNASAIAQANSNYDAGASLEEVLAFEHARFDAADADHDGVLSAEEMRSLMPRRGPGGGPGGPGGAGGPPPRN</sequence>
<keyword evidence="2" id="KW-0732">Signal</keyword>
<dbReference type="EMBL" id="CP053021">
    <property type="protein sequence ID" value="QJR01271.1"/>
    <property type="molecule type" value="Genomic_DNA"/>
</dbReference>
<dbReference type="PROSITE" id="PS50222">
    <property type="entry name" value="EF_HAND_2"/>
    <property type="match status" value="2"/>
</dbReference>
<dbReference type="Pfam" id="PF13499">
    <property type="entry name" value="EF-hand_7"/>
    <property type="match status" value="1"/>
</dbReference>
<accession>A0A6M4G1X3</accession>
<dbReference type="PROSITE" id="PS00018">
    <property type="entry name" value="EF_HAND_1"/>
    <property type="match status" value="2"/>
</dbReference>
<feature type="region of interest" description="Disordered" evidence="1">
    <location>
        <begin position="218"/>
        <end position="245"/>
    </location>
</feature>
<dbReference type="GO" id="GO:0005509">
    <property type="term" value="F:calcium ion binding"/>
    <property type="evidence" value="ECO:0007669"/>
    <property type="project" value="InterPro"/>
</dbReference>
<feature type="region of interest" description="Disordered" evidence="1">
    <location>
        <begin position="32"/>
        <end position="62"/>
    </location>
</feature>
<feature type="signal peptide" evidence="2">
    <location>
        <begin position="1"/>
        <end position="19"/>
    </location>
</feature>
<feature type="compositionally biased region" description="Gly residues" evidence="1">
    <location>
        <begin position="32"/>
        <end position="53"/>
    </location>
</feature>
<evidence type="ECO:0000313" key="4">
    <source>
        <dbReference type="EMBL" id="QJR01271.1"/>
    </source>
</evidence>
<evidence type="ECO:0000256" key="2">
    <source>
        <dbReference type="SAM" id="SignalP"/>
    </source>
</evidence>
<evidence type="ECO:0000256" key="1">
    <source>
        <dbReference type="SAM" id="MobiDB-lite"/>
    </source>
</evidence>
<dbReference type="Proteomes" id="UP000502611">
    <property type="component" value="Chromosome"/>
</dbReference>
<feature type="domain" description="EF-hand" evidence="3">
    <location>
        <begin position="203"/>
        <end position="229"/>
    </location>
</feature>
<dbReference type="CDD" id="cd00051">
    <property type="entry name" value="EFh"/>
    <property type="match status" value="1"/>
</dbReference>
<evidence type="ECO:0000259" key="3">
    <source>
        <dbReference type="PROSITE" id="PS50222"/>
    </source>
</evidence>
<name>A0A6M4G1X3_SPHYA</name>
<dbReference type="Gene3D" id="1.10.238.10">
    <property type="entry name" value="EF-hand"/>
    <property type="match status" value="1"/>
</dbReference>
<feature type="chain" id="PRO_5027058278" evidence="2">
    <location>
        <begin position="20"/>
        <end position="245"/>
    </location>
</feature>
<dbReference type="RefSeq" id="WP_169860161.1">
    <property type="nucleotide sequence ID" value="NZ_CP053021.1"/>
</dbReference>
<reference evidence="4 5" key="1">
    <citation type="submission" date="2020-04" db="EMBL/GenBank/DDBJ databases">
        <title>The Whole Genome Analysis of High salt-tolerant Sphingobium yanoikuyae YC-XJ2 with Aryl organophosphorus flame retardants (aryl-OPFRs)-degrading capacity and characteristics of Related phosphotriesterase.</title>
        <authorList>
            <person name="Li X."/>
        </authorList>
    </citation>
    <scope>NUCLEOTIDE SEQUENCE [LARGE SCALE GENOMIC DNA]</scope>
    <source>
        <strain evidence="4 5">YC-XJ2</strain>
    </source>
</reference>
<dbReference type="SMART" id="SM00054">
    <property type="entry name" value="EFh"/>
    <property type="match status" value="3"/>
</dbReference>
<dbReference type="AlphaFoldDB" id="A0A6M4G1X3"/>
<organism evidence="4 5">
    <name type="scientific">Sphingobium yanoikuyae</name>
    <name type="common">Sphingomonas yanoikuyae</name>
    <dbReference type="NCBI Taxonomy" id="13690"/>
    <lineage>
        <taxon>Bacteria</taxon>
        <taxon>Pseudomonadati</taxon>
        <taxon>Pseudomonadota</taxon>
        <taxon>Alphaproteobacteria</taxon>
        <taxon>Sphingomonadales</taxon>
        <taxon>Sphingomonadaceae</taxon>
        <taxon>Sphingobium</taxon>
    </lineage>
</organism>
<protein>
    <submittedName>
        <fullName evidence="4">Calcium-binding protein</fullName>
    </submittedName>
</protein>
<dbReference type="SUPFAM" id="SSF47473">
    <property type="entry name" value="EF-hand"/>
    <property type="match status" value="1"/>
</dbReference>
<dbReference type="InterPro" id="IPR002048">
    <property type="entry name" value="EF_hand_dom"/>
</dbReference>
<proteinExistence type="predicted"/>